<evidence type="ECO:0000256" key="8">
    <source>
        <dbReference type="ARBA" id="ARBA00023157"/>
    </source>
</evidence>
<evidence type="ECO:0000313" key="13">
    <source>
        <dbReference type="EMBL" id="MFB9575085.1"/>
    </source>
</evidence>
<keyword evidence="5 11" id="KW-1133">Transmembrane helix</keyword>
<dbReference type="EMBL" id="JBHMCG010000097">
    <property type="protein sequence ID" value="MFB9575085.1"/>
    <property type="molecule type" value="Genomic_DNA"/>
</dbReference>
<comment type="similarity">
    <text evidence="2">Belongs to the VKOR family.</text>
</comment>
<dbReference type="InterPro" id="IPR038354">
    <property type="entry name" value="VKOR_sf"/>
</dbReference>
<feature type="transmembrane region" description="Helical" evidence="11">
    <location>
        <begin position="49"/>
        <end position="67"/>
    </location>
</feature>
<evidence type="ECO:0000256" key="10">
    <source>
        <dbReference type="SAM" id="MobiDB-lite"/>
    </source>
</evidence>
<keyword evidence="7 11" id="KW-0472">Membrane</keyword>
<organism evidence="13 14">
    <name type="scientific">Streptomyces yanii</name>
    <dbReference type="NCBI Taxonomy" id="78510"/>
    <lineage>
        <taxon>Bacteria</taxon>
        <taxon>Bacillati</taxon>
        <taxon>Actinomycetota</taxon>
        <taxon>Actinomycetes</taxon>
        <taxon>Kitasatosporales</taxon>
        <taxon>Streptomycetaceae</taxon>
        <taxon>Streptomyces</taxon>
    </lineage>
</organism>
<protein>
    <submittedName>
        <fullName evidence="13">Vitamin K epoxide reductase family protein</fullName>
    </submittedName>
</protein>
<comment type="caution">
    <text evidence="13">The sequence shown here is derived from an EMBL/GenBank/DDBJ whole genome shotgun (WGS) entry which is preliminary data.</text>
</comment>
<evidence type="ECO:0000256" key="7">
    <source>
        <dbReference type="ARBA" id="ARBA00023136"/>
    </source>
</evidence>
<reference evidence="13 14" key="1">
    <citation type="submission" date="2024-09" db="EMBL/GenBank/DDBJ databases">
        <authorList>
            <person name="Sun Q."/>
            <person name="Mori K."/>
        </authorList>
    </citation>
    <scope>NUCLEOTIDE SEQUENCE [LARGE SCALE GENOMIC DNA]</scope>
    <source>
        <strain evidence="13 14">JCM 3331</strain>
    </source>
</reference>
<evidence type="ECO:0000256" key="6">
    <source>
        <dbReference type="ARBA" id="ARBA00023002"/>
    </source>
</evidence>
<evidence type="ECO:0000313" key="14">
    <source>
        <dbReference type="Proteomes" id="UP001589710"/>
    </source>
</evidence>
<keyword evidence="8" id="KW-1015">Disulfide bond</keyword>
<evidence type="ECO:0000256" key="5">
    <source>
        <dbReference type="ARBA" id="ARBA00022989"/>
    </source>
</evidence>
<keyword evidence="6" id="KW-0560">Oxidoreductase</keyword>
<keyword evidence="4" id="KW-0874">Quinone</keyword>
<dbReference type="PANTHER" id="PTHR34573">
    <property type="entry name" value="VKC DOMAIN-CONTAINING PROTEIN"/>
    <property type="match status" value="1"/>
</dbReference>
<sequence length="234" mass="25568">MNASARESELAPGAPEADDREVGSSQDRADDSASRASGEQERTAARQGFAWLLVITAALGLLGSFVITTDKFELLADPGFVPACSLSPVVSCTDVMRSEQASVFGFPNPLIGLIAFGTVMGTGAGLLAGARYRRWYWLGLNLGTLFGVGFCMWLMTQALYDIGALCLWCVLVWVATIFMFWHTTVHNLRHGVLPAPRALVAVVLEFPLVVPVTWCLVIVMLIATRFWSYWQTFL</sequence>
<dbReference type="Proteomes" id="UP001589710">
    <property type="component" value="Unassembled WGS sequence"/>
</dbReference>
<feature type="transmembrane region" description="Helical" evidence="11">
    <location>
        <begin position="110"/>
        <end position="128"/>
    </location>
</feature>
<feature type="transmembrane region" description="Helical" evidence="11">
    <location>
        <begin position="135"/>
        <end position="156"/>
    </location>
</feature>
<evidence type="ECO:0000256" key="11">
    <source>
        <dbReference type="SAM" id="Phobius"/>
    </source>
</evidence>
<evidence type="ECO:0000256" key="9">
    <source>
        <dbReference type="ARBA" id="ARBA00023284"/>
    </source>
</evidence>
<evidence type="ECO:0000256" key="2">
    <source>
        <dbReference type="ARBA" id="ARBA00006214"/>
    </source>
</evidence>
<dbReference type="InterPro" id="IPR041714">
    <property type="entry name" value="VKOR_Actinobacteria"/>
</dbReference>
<feature type="transmembrane region" description="Helical" evidence="11">
    <location>
        <begin position="162"/>
        <end position="181"/>
    </location>
</feature>
<dbReference type="SMART" id="SM00756">
    <property type="entry name" value="VKc"/>
    <property type="match status" value="1"/>
</dbReference>
<keyword evidence="3 11" id="KW-0812">Transmembrane</keyword>
<accession>A0ABV5RB47</accession>
<dbReference type="InterPro" id="IPR012932">
    <property type="entry name" value="VKOR"/>
</dbReference>
<evidence type="ECO:0000256" key="4">
    <source>
        <dbReference type="ARBA" id="ARBA00022719"/>
    </source>
</evidence>
<dbReference type="PANTHER" id="PTHR34573:SF1">
    <property type="entry name" value="VITAMIN K EPOXIDE REDUCTASE DOMAIN-CONTAINING PROTEIN"/>
    <property type="match status" value="1"/>
</dbReference>
<feature type="compositionally biased region" description="Basic and acidic residues" evidence="10">
    <location>
        <begin position="27"/>
        <end position="41"/>
    </location>
</feature>
<evidence type="ECO:0000256" key="3">
    <source>
        <dbReference type="ARBA" id="ARBA00022692"/>
    </source>
</evidence>
<feature type="region of interest" description="Disordered" evidence="10">
    <location>
        <begin position="1"/>
        <end position="41"/>
    </location>
</feature>
<dbReference type="CDD" id="cd12922">
    <property type="entry name" value="VKOR_5"/>
    <property type="match status" value="1"/>
</dbReference>
<gene>
    <name evidence="13" type="ORF">ACFFTL_23030</name>
</gene>
<dbReference type="RefSeq" id="WP_345512915.1">
    <property type="nucleotide sequence ID" value="NZ_BAAAXD010000019.1"/>
</dbReference>
<keyword evidence="9" id="KW-0676">Redox-active center</keyword>
<comment type="subcellular location">
    <subcellularLocation>
        <location evidence="1">Membrane</location>
        <topology evidence="1">Multi-pass membrane protein</topology>
    </subcellularLocation>
</comment>
<feature type="domain" description="Vitamin K epoxide reductase" evidence="12">
    <location>
        <begin position="46"/>
        <end position="187"/>
    </location>
</feature>
<dbReference type="Pfam" id="PF07884">
    <property type="entry name" value="VKOR"/>
    <property type="match status" value="1"/>
</dbReference>
<feature type="transmembrane region" description="Helical" evidence="11">
    <location>
        <begin position="202"/>
        <end position="227"/>
    </location>
</feature>
<proteinExistence type="inferred from homology"/>
<dbReference type="Gene3D" id="1.20.1440.130">
    <property type="entry name" value="VKOR domain"/>
    <property type="match status" value="1"/>
</dbReference>
<evidence type="ECO:0000256" key="1">
    <source>
        <dbReference type="ARBA" id="ARBA00004141"/>
    </source>
</evidence>
<keyword evidence="14" id="KW-1185">Reference proteome</keyword>
<name>A0ABV5RB47_9ACTN</name>
<evidence type="ECO:0000259" key="12">
    <source>
        <dbReference type="SMART" id="SM00756"/>
    </source>
</evidence>